<keyword evidence="1" id="KW-0812">Transmembrane</keyword>
<feature type="transmembrane region" description="Helical" evidence="1">
    <location>
        <begin position="154"/>
        <end position="178"/>
    </location>
</feature>
<gene>
    <name evidence="2" type="ORF">UFOPK1572_00180</name>
</gene>
<name>A0A6J6CIU5_9ZZZZ</name>
<sequence>MCAMALAHAVWMSWLQVDMHLGLGTFAYDVGLYDQGVWLLSRGEAPFVTLMGRNMLGDHASLILSFVVPFFWVVPGTATLLVIQAFVVAAGAIPLYLFARRVLHSGAMGFAAAFLWLANPAMNGSAMENFHPDSFLGLFIPLALYAAHAKKWRLFAVAVVLAVMVKEDVLLVMVPLGIYVAWKYDRKKGLMAAGLSIVVTILGMFVLMRSLIGVPTRNEWRIPFGGVSGFIKETFTNPIAVVKHIFSGDRPLYLYQMTAPFAGLFLLAPGMTLVAIPVILSNIVSTFWYQHSIQYHYSIVVVGPLVCATVLAISRLGDRFAKVAMVVTCLFTLTTSYLWGQHSLAQTPRGVLGAQAPVAVSARDIISTIPKDAVISVYDPLVTFLAHRKEVYFFPNPFRAVYYGVDTSLEGTRLPAADRVEYVVLPRSLNEQLQWDWSLVSADFEEIDSNTYWQMFRRKAN</sequence>
<proteinExistence type="predicted"/>
<keyword evidence="1" id="KW-1133">Transmembrane helix</keyword>
<dbReference type="EMBL" id="CAEZTC010000012">
    <property type="protein sequence ID" value="CAB4551236.1"/>
    <property type="molecule type" value="Genomic_DNA"/>
</dbReference>
<protein>
    <submittedName>
        <fullName evidence="2">Unannotated protein</fullName>
    </submittedName>
</protein>
<dbReference type="InterPro" id="IPR018650">
    <property type="entry name" value="STSV1_Orf64"/>
</dbReference>
<feature type="transmembrane region" description="Helical" evidence="1">
    <location>
        <begin position="295"/>
        <end position="313"/>
    </location>
</feature>
<feature type="transmembrane region" description="Helical" evidence="1">
    <location>
        <begin position="62"/>
        <end position="90"/>
    </location>
</feature>
<evidence type="ECO:0000313" key="2">
    <source>
        <dbReference type="EMBL" id="CAB4551236.1"/>
    </source>
</evidence>
<feature type="transmembrane region" description="Helical" evidence="1">
    <location>
        <begin position="320"/>
        <end position="339"/>
    </location>
</feature>
<keyword evidence="1" id="KW-0472">Membrane</keyword>
<reference evidence="2" key="1">
    <citation type="submission" date="2020-05" db="EMBL/GenBank/DDBJ databases">
        <authorList>
            <person name="Chiriac C."/>
            <person name="Salcher M."/>
            <person name="Ghai R."/>
            <person name="Kavagutti S V."/>
        </authorList>
    </citation>
    <scope>NUCLEOTIDE SEQUENCE</scope>
</reference>
<feature type="transmembrane region" description="Helical" evidence="1">
    <location>
        <begin position="190"/>
        <end position="212"/>
    </location>
</feature>
<dbReference type="Pfam" id="PF09852">
    <property type="entry name" value="DUF2079"/>
    <property type="match status" value="1"/>
</dbReference>
<evidence type="ECO:0000256" key="1">
    <source>
        <dbReference type="SAM" id="Phobius"/>
    </source>
</evidence>
<accession>A0A6J6CIU5</accession>
<dbReference type="AlphaFoldDB" id="A0A6J6CIU5"/>
<organism evidence="2">
    <name type="scientific">freshwater metagenome</name>
    <dbReference type="NCBI Taxonomy" id="449393"/>
    <lineage>
        <taxon>unclassified sequences</taxon>
        <taxon>metagenomes</taxon>
        <taxon>ecological metagenomes</taxon>
    </lineage>
</organism>
<feature type="transmembrane region" description="Helical" evidence="1">
    <location>
        <begin position="264"/>
        <end position="289"/>
    </location>
</feature>
<feature type="transmembrane region" description="Helical" evidence="1">
    <location>
        <begin position="102"/>
        <end position="118"/>
    </location>
</feature>